<evidence type="ECO:0000313" key="1">
    <source>
        <dbReference type="EMBL" id="AMQ01207.1"/>
    </source>
</evidence>
<evidence type="ECO:0000313" key="2">
    <source>
        <dbReference type="Proteomes" id="UP000071561"/>
    </source>
</evidence>
<gene>
    <name evidence="1" type="ORF">AY601_4364</name>
</gene>
<protein>
    <recommendedName>
        <fullName evidence="3">DUF1800 domain-containing protein</fullName>
    </recommendedName>
</protein>
<keyword evidence="2" id="KW-1185">Reference proteome</keyword>
<accession>A0A127VIR2</accession>
<dbReference type="Proteomes" id="UP000071561">
    <property type="component" value="Chromosome"/>
</dbReference>
<organism evidence="1 2">
    <name type="scientific">Pedobacter cryoconitis</name>
    <dbReference type="NCBI Taxonomy" id="188932"/>
    <lineage>
        <taxon>Bacteria</taxon>
        <taxon>Pseudomonadati</taxon>
        <taxon>Bacteroidota</taxon>
        <taxon>Sphingobacteriia</taxon>
        <taxon>Sphingobacteriales</taxon>
        <taxon>Sphingobacteriaceae</taxon>
        <taxon>Pedobacter</taxon>
    </lineage>
</organism>
<dbReference type="InterPro" id="IPR014917">
    <property type="entry name" value="DUF1800"/>
</dbReference>
<dbReference type="Pfam" id="PF08811">
    <property type="entry name" value="DUF1800"/>
    <property type="match status" value="1"/>
</dbReference>
<dbReference type="RefSeq" id="WP_068404999.1">
    <property type="nucleotide sequence ID" value="NZ_CP014504.1"/>
</dbReference>
<evidence type="ECO:0008006" key="3">
    <source>
        <dbReference type="Google" id="ProtNLM"/>
    </source>
</evidence>
<dbReference type="AlphaFoldDB" id="A0A127VIR2"/>
<name>A0A127VIR2_9SPHI</name>
<dbReference type="PATRIC" id="fig|188932.3.peg.4523"/>
<sequence length="475" mass="54353">MDRKDNFSNIKHLYNRAGFGIAYPDLLRLSKRKISKAVNGLFINPAPGTDLTIITPDEFKQQQLTLAGLNGKKELTPEEKQQREDITKARNEKSRELNLNWVQRMISTENPLLEKMTLFWHGHFACRANNPFYAQQLNNIQRKNALGSFKTLLMEVSKSPAMLDYLNNQQNKKGHPNENFSRELMELFTLGRGNYTETDIKEAARSFTGWAYNKNGEFEFNPRTHDQLDKTFFGKTGNFDGEAIIDQVLAKPETSVFICRKLYTFFVNDTPNEAHVKELAAYFYARQYDISALMQQLFNAEWFYSKENIGNKIKSPVEFLVNLSREFYVTYNKPQILIQLQSSLGQYLFNPPNVAGWPGGKNWIDSSSLMLRLKIPSLVLNDGILDFDGKADPEEEAVIALNKKQKPRPVKSYVNAQADWSKFLSCFPRDMKQTEMAAFLLEPAVGKKISDLVAGNVNLKNTVIAVTSMPEYQLC</sequence>
<reference evidence="1 2" key="1">
    <citation type="submission" date="2016-03" db="EMBL/GenBank/DDBJ databases">
        <title>Complete genome sequence of Pedobacter cryoconitis PAMC 27485.</title>
        <authorList>
            <person name="Lee J."/>
            <person name="Kim O.-S."/>
        </authorList>
    </citation>
    <scope>NUCLEOTIDE SEQUENCE [LARGE SCALE GENOMIC DNA]</scope>
    <source>
        <strain evidence="1 2">PAMC 27485</strain>
    </source>
</reference>
<dbReference type="EMBL" id="CP014504">
    <property type="protein sequence ID" value="AMQ01207.1"/>
    <property type="molecule type" value="Genomic_DNA"/>
</dbReference>
<dbReference type="OrthoDB" id="9772295at2"/>
<proteinExistence type="predicted"/>
<dbReference type="KEGG" id="pcm:AY601_4364"/>